<organism evidence="1">
    <name type="scientific">Brassica napus</name>
    <name type="common">Rape</name>
    <dbReference type="NCBI Taxonomy" id="3708"/>
    <lineage>
        <taxon>Eukaryota</taxon>
        <taxon>Viridiplantae</taxon>
        <taxon>Streptophyta</taxon>
        <taxon>Embryophyta</taxon>
        <taxon>Tracheophyta</taxon>
        <taxon>Spermatophyta</taxon>
        <taxon>Magnoliopsida</taxon>
        <taxon>eudicotyledons</taxon>
        <taxon>Gunneridae</taxon>
        <taxon>Pentapetalae</taxon>
        <taxon>rosids</taxon>
        <taxon>malvids</taxon>
        <taxon>Brassicales</taxon>
        <taxon>Brassicaceae</taxon>
        <taxon>Brassiceae</taxon>
        <taxon>Brassica</taxon>
    </lineage>
</organism>
<name>A0A816LF82_BRANA</name>
<proteinExistence type="predicted"/>
<protein>
    <submittedName>
        <fullName evidence="1">(rape) hypothetical protein</fullName>
    </submittedName>
</protein>
<gene>
    <name evidence="1" type="ORF">DARMORV10_C05P30550.1</name>
</gene>
<dbReference type="EMBL" id="HG994369">
    <property type="protein sequence ID" value="CAF1929031.1"/>
    <property type="molecule type" value="Genomic_DNA"/>
</dbReference>
<dbReference type="Proteomes" id="UP001295469">
    <property type="component" value="Chromosome C05"/>
</dbReference>
<accession>A0A816LF82</accession>
<sequence length="39" mass="4670">MELITTMRKFCFSSKDISLFDTAYFDHMYTRTSSKNLHC</sequence>
<reference evidence="1" key="1">
    <citation type="submission" date="2021-01" db="EMBL/GenBank/DDBJ databases">
        <authorList>
            <consortium name="Genoscope - CEA"/>
            <person name="William W."/>
        </authorList>
    </citation>
    <scope>NUCLEOTIDE SEQUENCE</scope>
</reference>
<evidence type="ECO:0000313" key="1">
    <source>
        <dbReference type="EMBL" id="CAF1929031.1"/>
    </source>
</evidence>
<dbReference type="AlphaFoldDB" id="A0A816LF82"/>